<organism evidence="1 2">
    <name type="scientific">Aminipila terrae</name>
    <dbReference type="NCBI Taxonomy" id="2697030"/>
    <lineage>
        <taxon>Bacteria</taxon>
        <taxon>Bacillati</taxon>
        <taxon>Bacillota</taxon>
        <taxon>Clostridia</taxon>
        <taxon>Peptostreptococcales</taxon>
        <taxon>Anaerovoracaceae</taxon>
        <taxon>Aminipila</taxon>
    </lineage>
</organism>
<dbReference type="Proteomes" id="UP000463883">
    <property type="component" value="Chromosome"/>
</dbReference>
<gene>
    <name evidence="1" type="ORF">Ami3637_04755</name>
</gene>
<protein>
    <submittedName>
        <fullName evidence="1">Uncharacterized protein</fullName>
    </submittedName>
</protein>
<proteinExistence type="predicted"/>
<dbReference type="EMBL" id="CP047591">
    <property type="protein sequence ID" value="QHI71788.1"/>
    <property type="molecule type" value="Genomic_DNA"/>
</dbReference>
<sequence length="253" mass="26073">MSVCADCNNSHEKVVLPLQQEETCESTVHETVCVQGTVTITPSVVSGTPTSFCVGNPIIGSCPGELRRNCVFTVSQNICVQIPLTFSATASAVGNGIVCGVPDIGPCEGTAGCTHTIGFFKNNPDFTNALITNAGGSIILGTDSNGLSFTVTTANANAVLNFNTPSPPAPANPPLAQQYQQLYAQLLAANLNILALEAQGADICSFVIEAINNANVFLANSPAGGTTGAPQFQEPLERFNSGEAPGCPVHCES</sequence>
<keyword evidence="2" id="KW-1185">Reference proteome</keyword>
<dbReference type="KEGG" id="amic:Ami3637_04755"/>
<evidence type="ECO:0000313" key="1">
    <source>
        <dbReference type="EMBL" id="QHI71788.1"/>
    </source>
</evidence>
<reference evidence="1 2" key="1">
    <citation type="submission" date="2020-01" db="EMBL/GenBank/DDBJ databases">
        <title>Genomic analysis of Aminipila sp. CBA3637.</title>
        <authorList>
            <person name="Kim Y.B."/>
            <person name="Roh S.W."/>
        </authorList>
    </citation>
    <scope>NUCLEOTIDE SEQUENCE [LARGE SCALE GENOMIC DNA]</scope>
    <source>
        <strain evidence="1 2">CBA3637</strain>
    </source>
</reference>
<dbReference type="AlphaFoldDB" id="A0A6P1MIH2"/>
<name>A0A6P1MIH2_9FIRM</name>
<accession>A0A6P1MIH2</accession>
<dbReference type="RefSeq" id="WP_162361562.1">
    <property type="nucleotide sequence ID" value="NZ_CP047591.1"/>
</dbReference>
<evidence type="ECO:0000313" key="2">
    <source>
        <dbReference type="Proteomes" id="UP000463883"/>
    </source>
</evidence>